<dbReference type="PANTHER" id="PTHR30146:SF146">
    <property type="entry name" value="HTH-TYPE TRANSCRIPTIONAL REGULATOR TRER"/>
    <property type="match status" value="1"/>
</dbReference>
<organism evidence="2 3">
    <name type="scientific">Vibrio maritimus</name>
    <dbReference type="NCBI Taxonomy" id="990268"/>
    <lineage>
        <taxon>Bacteria</taxon>
        <taxon>Pseudomonadati</taxon>
        <taxon>Pseudomonadota</taxon>
        <taxon>Gammaproteobacteria</taxon>
        <taxon>Vibrionales</taxon>
        <taxon>Vibrionaceae</taxon>
        <taxon>Vibrio</taxon>
    </lineage>
</organism>
<dbReference type="Gene3D" id="3.40.50.2300">
    <property type="match status" value="2"/>
</dbReference>
<evidence type="ECO:0000256" key="1">
    <source>
        <dbReference type="SAM" id="Phobius"/>
    </source>
</evidence>
<keyword evidence="3" id="KW-1185">Reference proteome</keyword>
<dbReference type="GO" id="GO:0003700">
    <property type="term" value="F:DNA-binding transcription factor activity"/>
    <property type="evidence" value="ECO:0007669"/>
    <property type="project" value="TreeGrafter"/>
</dbReference>
<gene>
    <name evidence="2" type="ORF">JCM19240_6362</name>
</gene>
<accession>A0A090SYS5</accession>
<evidence type="ECO:0000313" key="3">
    <source>
        <dbReference type="Proteomes" id="UP000029224"/>
    </source>
</evidence>
<sequence>MRGGGVQKVIGVIISRLDSPSENKAVSSMLNVLYSAGYDVVIMESQFDPEKTNEHLSVLRKRNVEGVIVFGFTELDIDKVSQWQEKVVVIAMDTDQVSSINYDNQGLIQAVLNKLQAQGVNQLAYIGVDPKDKTTGLARLNAFQSGVMIMISMPFIVPVNFITRVLISLLMRS</sequence>
<dbReference type="InterPro" id="IPR028082">
    <property type="entry name" value="Peripla_BP_I"/>
</dbReference>
<dbReference type="SUPFAM" id="SSF53822">
    <property type="entry name" value="Periplasmic binding protein-like I"/>
    <property type="match status" value="1"/>
</dbReference>
<dbReference type="PANTHER" id="PTHR30146">
    <property type="entry name" value="LACI-RELATED TRANSCRIPTIONAL REPRESSOR"/>
    <property type="match status" value="1"/>
</dbReference>
<evidence type="ECO:0000313" key="2">
    <source>
        <dbReference type="EMBL" id="GAL32930.1"/>
    </source>
</evidence>
<reference evidence="2 3" key="1">
    <citation type="submission" date="2014-09" db="EMBL/GenBank/DDBJ databases">
        <title>Vibrio maritimus JCM 19240. (C210) whole genome shotgun sequence.</title>
        <authorList>
            <person name="Sawabe T."/>
            <person name="Meirelles P."/>
            <person name="Nakanishi M."/>
            <person name="Sayaka M."/>
            <person name="Hattori M."/>
            <person name="Ohkuma M."/>
        </authorList>
    </citation>
    <scope>NUCLEOTIDE SEQUENCE [LARGE SCALE GENOMIC DNA]</scope>
    <source>
        <strain evidence="2 3">JCM 19240</strain>
    </source>
</reference>
<proteinExistence type="predicted"/>
<dbReference type="AlphaFoldDB" id="A0A090SYS5"/>
<dbReference type="Proteomes" id="UP000029224">
    <property type="component" value="Unassembled WGS sequence"/>
</dbReference>
<name>A0A090SYS5_9VIBR</name>
<comment type="caution">
    <text evidence="2">The sequence shown here is derived from an EMBL/GenBank/DDBJ whole genome shotgun (WGS) entry which is preliminary data.</text>
</comment>
<keyword evidence="1" id="KW-1133">Transmembrane helix</keyword>
<dbReference type="GO" id="GO:0000976">
    <property type="term" value="F:transcription cis-regulatory region binding"/>
    <property type="evidence" value="ECO:0007669"/>
    <property type="project" value="TreeGrafter"/>
</dbReference>
<dbReference type="EMBL" id="BBMT01000002">
    <property type="protein sequence ID" value="GAL32930.1"/>
    <property type="molecule type" value="Genomic_DNA"/>
</dbReference>
<keyword evidence="1" id="KW-0472">Membrane</keyword>
<keyword evidence="1" id="KW-0812">Transmembrane</keyword>
<feature type="transmembrane region" description="Helical" evidence="1">
    <location>
        <begin position="147"/>
        <end position="167"/>
    </location>
</feature>
<reference evidence="2 3" key="2">
    <citation type="submission" date="2014-09" db="EMBL/GenBank/DDBJ databases">
        <authorList>
            <consortium name="NBRP consortium"/>
            <person name="Sawabe T."/>
            <person name="Meirelles P."/>
            <person name="Nakanishi M."/>
            <person name="Sayaka M."/>
            <person name="Hattori M."/>
            <person name="Ohkuma M."/>
        </authorList>
    </citation>
    <scope>NUCLEOTIDE SEQUENCE [LARGE SCALE GENOMIC DNA]</scope>
    <source>
        <strain evidence="2 3">JCM 19240</strain>
    </source>
</reference>
<protein>
    <submittedName>
        <fullName evidence="2">Trehalose operon transcriptional repressor</fullName>
    </submittedName>
</protein>